<keyword evidence="1" id="KW-0238">DNA-binding</keyword>
<keyword evidence="2" id="KW-1185">Reference proteome</keyword>
<gene>
    <name evidence="1" type="ORF">ACI1P1_13175</name>
</gene>
<name>A0ACC7NWU9_9BACL</name>
<reference evidence="1" key="1">
    <citation type="submission" date="2024-12" db="EMBL/GenBank/DDBJ databases">
        <authorList>
            <person name="Wu N."/>
        </authorList>
    </citation>
    <scope>NUCLEOTIDE SEQUENCE</scope>
    <source>
        <strain evidence="1">P15</strain>
    </source>
</reference>
<dbReference type="EMBL" id="JBJURJ010000008">
    <property type="protein sequence ID" value="MFM9329241.1"/>
    <property type="molecule type" value="Genomic_DNA"/>
</dbReference>
<comment type="caution">
    <text evidence="1">The sequence shown here is derived from an EMBL/GenBank/DDBJ whole genome shotgun (WGS) entry which is preliminary data.</text>
</comment>
<evidence type="ECO:0000313" key="2">
    <source>
        <dbReference type="Proteomes" id="UP001631969"/>
    </source>
</evidence>
<protein>
    <submittedName>
        <fullName evidence="1">LacI family DNA-binding transcriptional regulator</fullName>
    </submittedName>
</protein>
<dbReference type="Proteomes" id="UP001631969">
    <property type="component" value="Unassembled WGS sequence"/>
</dbReference>
<organism evidence="1 2">
    <name type="scientific">Paenibacillus mesotrionivorans</name>
    <dbReference type="NCBI Taxonomy" id="3160968"/>
    <lineage>
        <taxon>Bacteria</taxon>
        <taxon>Bacillati</taxon>
        <taxon>Bacillota</taxon>
        <taxon>Bacilli</taxon>
        <taxon>Bacillales</taxon>
        <taxon>Paenibacillaceae</taxon>
        <taxon>Paenibacillus</taxon>
    </lineage>
</organism>
<evidence type="ECO:0000313" key="1">
    <source>
        <dbReference type="EMBL" id="MFM9329241.1"/>
    </source>
</evidence>
<sequence length="343" mass="36755">MSSKIQDIAKLAGVSPATVSLALNDKPGVSLTTKRKIQQLAKQMNYVPNRLAQGLQGGKSNNVLVFMSGPQYDYFNSPFYFETLKHLSRGLSESPYHMMLQIATADMEQEQLQAIAAGKGYDAAVFMGLRMPLDTAVGIVGESKPLVFVNRPCGELGYSVNADYAAGMELLTRHLIRLGHKDIAFIGYSPKLASSELRMTGFRRAFAEAGLPVPENRVYYADYYQESGYLAMRKLIQSGAALPSAVIGGNDLIAIGALEALLDAGLRVPEDISVAGVDNIPNTHLLKVPLTTVHVAHDAIGFAAAQAVIGLLDGNNVERETWVDVSLVQRQSTSVPGGSGSVG</sequence>
<proteinExistence type="predicted"/>
<accession>A0ACC7NWU9</accession>